<dbReference type="EMBL" id="RCZD01000007">
    <property type="protein sequence ID" value="TPG60777.1"/>
    <property type="molecule type" value="Genomic_DNA"/>
</dbReference>
<dbReference type="Pfam" id="PF18931">
    <property type="entry name" value="DUF5680"/>
    <property type="match status" value="1"/>
</dbReference>
<reference evidence="2 3" key="1">
    <citation type="journal article" date="2019" name="Environ. Microbiol.">
        <title>Species interactions and distinct microbial communities in high Arctic permafrost affected cryosols are associated with the CH4 and CO2 gas fluxes.</title>
        <authorList>
            <person name="Altshuler I."/>
            <person name="Hamel J."/>
            <person name="Turney S."/>
            <person name="Magnuson E."/>
            <person name="Levesque R."/>
            <person name="Greer C."/>
            <person name="Whyte L.G."/>
        </authorList>
    </citation>
    <scope>NUCLEOTIDE SEQUENCE [LARGE SCALE GENOMIC DNA]</scope>
    <source>
        <strain evidence="2 3">E4</strain>
    </source>
</reference>
<dbReference type="Proteomes" id="UP000317663">
    <property type="component" value="Unassembled WGS sequence"/>
</dbReference>
<feature type="domain" description="DUF5680" evidence="1">
    <location>
        <begin position="44"/>
        <end position="149"/>
    </location>
</feature>
<organism evidence="2 3">
    <name type="scientific">Ewingella americana</name>
    <dbReference type="NCBI Taxonomy" id="41202"/>
    <lineage>
        <taxon>Bacteria</taxon>
        <taxon>Pseudomonadati</taxon>
        <taxon>Pseudomonadota</taxon>
        <taxon>Gammaproteobacteria</taxon>
        <taxon>Enterobacterales</taxon>
        <taxon>Yersiniaceae</taxon>
        <taxon>Ewingella</taxon>
    </lineage>
</organism>
<sequence length="153" mass="17581">MIPFLVEANHFLYSHPDNVIIKNSPNGDMQLIEYCRGEYIYRNYYIGYRKVNGIILVLKNKKPIWIMTYEGGVSNIDTSDGHVNSINKFVRQNLARSTIIQAIRGPSEFHTDKMSYRNRFFGSINKFNGIETVTGEGKVIIYTLMYSGSNVII</sequence>
<gene>
    <name evidence="2" type="ORF">EAH77_14300</name>
</gene>
<dbReference type="RefSeq" id="WP_140473466.1">
    <property type="nucleotide sequence ID" value="NZ_RCZD01000007.1"/>
</dbReference>
<dbReference type="OrthoDB" id="9812495at2"/>
<evidence type="ECO:0000313" key="2">
    <source>
        <dbReference type="EMBL" id="TPG60777.1"/>
    </source>
</evidence>
<accession>A0A502GEN7</accession>
<dbReference type="AlphaFoldDB" id="A0A502GEN7"/>
<comment type="caution">
    <text evidence="2">The sequence shown here is derived from an EMBL/GenBank/DDBJ whole genome shotgun (WGS) entry which is preliminary data.</text>
</comment>
<evidence type="ECO:0000259" key="1">
    <source>
        <dbReference type="Pfam" id="PF18931"/>
    </source>
</evidence>
<dbReference type="InterPro" id="IPR043735">
    <property type="entry name" value="DUF5680"/>
</dbReference>
<protein>
    <recommendedName>
        <fullName evidence="1">DUF5680 domain-containing protein</fullName>
    </recommendedName>
</protein>
<name>A0A502GEN7_9GAMM</name>
<proteinExistence type="predicted"/>
<evidence type="ECO:0000313" key="3">
    <source>
        <dbReference type="Proteomes" id="UP000317663"/>
    </source>
</evidence>
<keyword evidence="3" id="KW-1185">Reference proteome</keyword>